<evidence type="ECO:0000313" key="8">
    <source>
        <dbReference type="Proteomes" id="UP000092256"/>
    </source>
</evidence>
<dbReference type="GO" id="GO:0016757">
    <property type="term" value="F:glycosyltransferase activity"/>
    <property type="evidence" value="ECO:0007669"/>
    <property type="project" value="UniProtKB-KW"/>
</dbReference>
<feature type="domain" description="Glycosyltransferase 2-like" evidence="6">
    <location>
        <begin position="34"/>
        <end position="201"/>
    </location>
</feature>
<keyword evidence="4" id="KW-1133">Transmembrane helix</keyword>
<proteinExistence type="inferred from homology"/>
<evidence type="ECO:0000259" key="6">
    <source>
        <dbReference type="Pfam" id="PF00535"/>
    </source>
</evidence>
<keyword evidence="2" id="KW-0328">Glycosyltransferase</keyword>
<keyword evidence="5" id="KW-0732">Signal</keyword>
<evidence type="ECO:0000256" key="1">
    <source>
        <dbReference type="ARBA" id="ARBA00006739"/>
    </source>
</evidence>
<dbReference type="AlphaFoldDB" id="A0A1A6XU33"/>
<comment type="similarity">
    <text evidence="1">Belongs to the glycosyltransferase 2 family.</text>
</comment>
<dbReference type="Gene3D" id="3.90.550.10">
    <property type="entry name" value="Spore Coat Polysaccharide Biosynthesis Protein SpsA, Chain A"/>
    <property type="match status" value="1"/>
</dbReference>
<dbReference type="PANTHER" id="PTHR43630">
    <property type="entry name" value="POLY-BETA-1,6-N-ACETYL-D-GLUCOSAMINE SYNTHASE"/>
    <property type="match status" value="1"/>
</dbReference>
<dbReference type="CDD" id="cd06423">
    <property type="entry name" value="CESA_like"/>
    <property type="match status" value="1"/>
</dbReference>
<feature type="transmembrane region" description="Helical" evidence="4">
    <location>
        <begin position="305"/>
        <end position="326"/>
    </location>
</feature>
<keyword evidence="3" id="KW-0808">Transferase</keyword>
<accession>A0A1A6XU33</accession>
<sequence>MKTFLFLAMCAFILVRICVQASRRPSTRLYSIDAIVPAYNEAPCLERSLTSLLQNPYVARVICVNDGSTDNTAEVLDALQARWPERLVAVHQANTGKGGALMHGLQHATAEQVFLTDADTHIDPRSHGLGYLLDEIERGADAVGGVPSSSLQGAGFLPHVRASLKLPMIVIKRSFQQWLGGAPFIVSGSCGLFRTAVLRKVGFSDRTRVEDLDMSWSLVAQGYRVRQSVRCVVYPQECNTLVEEWRRWRRWIVGYAACMRLHRGLLLTRFGLFSILPMMLLALTGMVLTLQVWFGAAKLHGPGGLALSVMPLVWIGIVMLLALISAIHHRRAWLVPAAAFSMLYVLLAYAIWLMHGVTGLFTGREPARDKPTRYPHVVE</sequence>
<dbReference type="SUPFAM" id="SSF53448">
    <property type="entry name" value="Nucleotide-diphospho-sugar transferases"/>
    <property type="match status" value="1"/>
</dbReference>
<feature type="chain" id="PRO_5008353543" description="Glycosyltransferase 2-like domain-containing protein" evidence="5">
    <location>
        <begin position="22"/>
        <end position="379"/>
    </location>
</feature>
<gene>
    <name evidence="7" type="ORF">A9K58_13310</name>
</gene>
<protein>
    <recommendedName>
        <fullName evidence="6">Glycosyltransferase 2-like domain-containing protein</fullName>
    </recommendedName>
</protein>
<feature type="signal peptide" evidence="5">
    <location>
        <begin position="1"/>
        <end position="21"/>
    </location>
</feature>
<dbReference type="Pfam" id="PF00535">
    <property type="entry name" value="Glycos_transf_2"/>
    <property type="match status" value="1"/>
</dbReference>
<evidence type="ECO:0000256" key="3">
    <source>
        <dbReference type="ARBA" id="ARBA00022679"/>
    </source>
</evidence>
<name>A0A1A6XU33_STEMA</name>
<dbReference type="InterPro" id="IPR001173">
    <property type="entry name" value="Glyco_trans_2-like"/>
</dbReference>
<dbReference type="InterPro" id="IPR029044">
    <property type="entry name" value="Nucleotide-diphossugar_trans"/>
</dbReference>
<comment type="caution">
    <text evidence="7">The sequence shown here is derived from an EMBL/GenBank/DDBJ whole genome shotgun (WGS) entry which is preliminary data.</text>
</comment>
<dbReference type="OrthoDB" id="9811884at2"/>
<organism evidence="7 8">
    <name type="scientific">Stenotrophomonas maltophilia</name>
    <name type="common">Pseudomonas maltophilia</name>
    <name type="synonym">Xanthomonas maltophilia</name>
    <dbReference type="NCBI Taxonomy" id="40324"/>
    <lineage>
        <taxon>Bacteria</taxon>
        <taxon>Pseudomonadati</taxon>
        <taxon>Pseudomonadota</taxon>
        <taxon>Gammaproteobacteria</taxon>
        <taxon>Lysobacterales</taxon>
        <taxon>Lysobacteraceae</taxon>
        <taxon>Stenotrophomonas</taxon>
        <taxon>Stenotrophomonas maltophilia group</taxon>
    </lineage>
</organism>
<dbReference type="EMBL" id="LYVJ01000009">
    <property type="protein sequence ID" value="OBU66101.1"/>
    <property type="molecule type" value="Genomic_DNA"/>
</dbReference>
<evidence type="ECO:0000256" key="4">
    <source>
        <dbReference type="SAM" id="Phobius"/>
    </source>
</evidence>
<evidence type="ECO:0000256" key="2">
    <source>
        <dbReference type="ARBA" id="ARBA00022676"/>
    </source>
</evidence>
<dbReference type="Proteomes" id="UP000092256">
    <property type="component" value="Unassembled WGS sequence"/>
</dbReference>
<evidence type="ECO:0000256" key="5">
    <source>
        <dbReference type="SAM" id="SignalP"/>
    </source>
</evidence>
<dbReference type="RefSeq" id="WP_065199769.1">
    <property type="nucleotide sequence ID" value="NZ_LYVJ01000009.1"/>
</dbReference>
<feature type="transmembrane region" description="Helical" evidence="4">
    <location>
        <begin position="270"/>
        <end position="293"/>
    </location>
</feature>
<dbReference type="PANTHER" id="PTHR43630:SF1">
    <property type="entry name" value="POLY-BETA-1,6-N-ACETYL-D-GLUCOSAMINE SYNTHASE"/>
    <property type="match status" value="1"/>
</dbReference>
<feature type="transmembrane region" description="Helical" evidence="4">
    <location>
        <begin position="178"/>
        <end position="198"/>
    </location>
</feature>
<feature type="transmembrane region" description="Helical" evidence="4">
    <location>
        <begin position="333"/>
        <end position="352"/>
    </location>
</feature>
<keyword evidence="4" id="KW-0812">Transmembrane</keyword>
<keyword evidence="4" id="KW-0472">Membrane</keyword>
<evidence type="ECO:0000313" key="7">
    <source>
        <dbReference type="EMBL" id="OBU66101.1"/>
    </source>
</evidence>
<reference evidence="7 8" key="1">
    <citation type="submission" date="2016-05" db="EMBL/GenBank/DDBJ databases">
        <title>Draft Genome Sequences of Stenotrophomonas maltophilia Strains Sm32COP, Sm41DVV, Sm46PAILV, SmF3, SmF22, SmSOFb1 and SmCVFa1, Isolated from Different Manures, in France.</title>
        <authorList>
            <person name="Nazaret S."/>
            <person name="Bodilis J."/>
        </authorList>
    </citation>
    <scope>NUCLEOTIDE SEQUENCE [LARGE SCALE GENOMIC DNA]</scope>
    <source>
        <strain evidence="7 8">Sm46PAILV</strain>
    </source>
</reference>